<dbReference type="EMBL" id="JAXCGZ010008436">
    <property type="protein sequence ID" value="KAK7077653.1"/>
    <property type="molecule type" value="Genomic_DNA"/>
</dbReference>
<accession>A0AAN8XBZ6</accession>
<dbReference type="SUPFAM" id="SSF57850">
    <property type="entry name" value="RING/U-box"/>
    <property type="match status" value="1"/>
</dbReference>
<comment type="caution">
    <text evidence="8">The sequence shown here is derived from an EMBL/GenBank/DDBJ whole genome shotgun (WGS) entry which is preliminary data.</text>
</comment>
<feature type="domain" description="RING-type" evidence="7">
    <location>
        <begin position="9"/>
        <end position="50"/>
    </location>
</feature>
<dbReference type="SMART" id="SM00184">
    <property type="entry name" value="RING"/>
    <property type="match status" value="1"/>
</dbReference>
<feature type="compositionally biased region" description="Polar residues" evidence="6">
    <location>
        <begin position="125"/>
        <end position="165"/>
    </location>
</feature>
<feature type="compositionally biased region" description="Polar residues" evidence="6">
    <location>
        <begin position="283"/>
        <end position="300"/>
    </location>
</feature>
<feature type="coiled-coil region" evidence="5">
    <location>
        <begin position="431"/>
        <end position="479"/>
    </location>
</feature>
<evidence type="ECO:0000256" key="2">
    <source>
        <dbReference type="ARBA" id="ARBA00022771"/>
    </source>
</evidence>
<sequence>MDVPPIPRCEVCEQEYDHQEESPKCLACGHIFCSFCIARMTSTMIKCPKCYAKISILTAADIDSINDTLNRNSYCSAITAVIGERVTSSSSSSLENVYSSDERELGDRTLSAQTSPLHDLEKTRQNSTHGPCDTSSRPVQDPSPSHDNGYQPTKSKSSESDSNIEQENDHSRSSFSKEDYTNLEYPCTTTEPVGNPSSSEVELWKDSAISKGNFEQENEHSRSSFSKEDQTSLKNPCTTTEPVGNPNSSEEELQKDSAASKGNFEQENEHSRSSFSKEDHTSLENPCTTTEPVGNPSSSEVKLWKDSAISKGNFEQENEHSKSSFSKEDQTSLKNPCTTTEPVGKSSSSEGELRKDSADGGSNDEYNQLPDTFEERRSQADPDILSEKDDIINSFAEIKENEIQRFNDQILILNEVMETVDDAILTMQVEKEQHEKDKNKLKMMVIEEEQRINSSLQKIEEAKRIKISVQEMADSLKDRENEVFMACNFDILREVVQDSVTILETAEELGTSVEINYMEYLLSKEVPKPEYLERMIDLGETLFAAHSVDGEERWAKITLNDNVIHIHALTPQRPPLSNRILPWKCLRKMVCQEKAMVFMDIGIAGNLEGRVHFSMFGDTPRAQQFLTLASGDHKYCYRKTQMKQLGNPEEPAEYISFHGPKSGNKRPIRAVVRGIIQGGPYTRRKTVGLLAGPALSHSQQTLFVIYLQPDLDECTTGAFGEVTRGMEILRKVSKHQPVNEVSIIDCGLLIHL</sequence>
<dbReference type="SUPFAM" id="SSF50891">
    <property type="entry name" value="Cyclophilin-like"/>
    <property type="match status" value="1"/>
</dbReference>
<dbReference type="PROSITE" id="PS00518">
    <property type="entry name" value="ZF_RING_1"/>
    <property type="match status" value="1"/>
</dbReference>
<feature type="compositionally biased region" description="Polar residues" evidence="6">
    <location>
        <begin position="332"/>
        <end position="350"/>
    </location>
</feature>
<dbReference type="InterPro" id="IPR001841">
    <property type="entry name" value="Znf_RING"/>
</dbReference>
<proteinExistence type="predicted"/>
<dbReference type="GO" id="GO:0008270">
    <property type="term" value="F:zinc ion binding"/>
    <property type="evidence" value="ECO:0007669"/>
    <property type="project" value="UniProtKB-KW"/>
</dbReference>
<evidence type="ECO:0000256" key="5">
    <source>
        <dbReference type="SAM" id="Coils"/>
    </source>
</evidence>
<keyword evidence="2 4" id="KW-0863">Zinc-finger</keyword>
<name>A0AAN8XBZ6_HALRR</name>
<evidence type="ECO:0000256" key="6">
    <source>
        <dbReference type="SAM" id="MobiDB-lite"/>
    </source>
</evidence>
<keyword evidence="9" id="KW-1185">Reference proteome</keyword>
<evidence type="ECO:0000259" key="7">
    <source>
        <dbReference type="PROSITE" id="PS50089"/>
    </source>
</evidence>
<dbReference type="PROSITE" id="PS50089">
    <property type="entry name" value="ZF_RING_2"/>
    <property type="match status" value="1"/>
</dbReference>
<feature type="compositionally biased region" description="Polar residues" evidence="6">
    <location>
        <begin position="187"/>
        <end position="200"/>
    </location>
</feature>
<dbReference type="Gene3D" id="3.30.40.10">
    <property type="entry name" value="Zinc/RING finger domain, C3HC4 (zinc finger)"/>
    <property type="match status" value="1"/>
</dbReference>
<dbReference type="Gene3D" id="2.40.100.10">
    <property type="entry name" value="Cyclophilin-like"/>
    <property type="match status" value="1"/>
</dbReference>
<evidence type="ECO:0000256" key="4">
    <source>
        <dbReference type="PROSITE-ProRule" id="PRU00175"/>
    </source>
</evidence>
<feature type="compositionally biased region" description="Basic and acidic residues" evidence="6">
    <location>
        <begin position="217"/>
        <end position="231"/>
    </location>
</feature>
<feature type="compositionally biased region" description="Basic and acidic residues" evidence="6">
    <location>
        <begin position="167"/>
        <end position="180"/>
    </location>
</feature>
<feature type="compositionally biased region" description="Basic and acidic residues" evidence="6">
    <location>
        <begin position="317"/>
        <end position="331"/>
    </location>
</feature>
<organism evidence="8 9">
    <name type="scientific">Halocaridina rubra</name>
    <name type="common">Hawaiian red shrimp</name>
    <dbReference type="NCBI Taxonomy" id="373956"/>
    <lineage>
        <taxon>Eukaryota</taxon>
        <taxon>Metazoa</taxon>
        <taxon>Ecdysozoa</taxon>
        <taxon>Arthropoda</taxon>
        <taxon>Crustacea</taxon>
        <taxon>Multicrustacea</taxon>
        <taxon>Malacostraca</taxon>
        <taxon>Eumalacostraca</taxon>
        <taxon>Eucarida</taxon>
        <taxon>Decapoda</taxon>
        <taxon>Pleocyemata</taxon>
        <taxon>Caridea</taxon>
        <taxon>Atyoidea</taxon>
        <taxon>Atyidae</taxon>
        <taxon>Halocaridina</taxon>
    </lineage>
</organism>
<gene>
    <name evidence="8" type="ORF">SK128_003264</name>
</gene>
<dbReference type="InterPro" id="IPR029000">
    <property type="entry name" value="Cyclophilin-like_dom_sf"/>
</dbReference>
<keyword evidence="5" id="KW-0175">Coiled coil</keyword>
<protein>
    <recommendedName>
        <fullName evidence="7">RING-type domain-containing protein</fullName>
    </recommendedName>
</protein>
<dbReference type="AlphaFoldDB" id="A0AAN8XBZ6"/>
<feature type="compositionally biased region" description="Basic and acidic residues" evidence="6">
    <location>
        <begin position="373"/>
        <end position="385"/>
    </location>
</feature>
<evidence type="ECO:0000256" key="1">
    <source>
        <dbReference type="ARBA" id="ARBA00022723"/>
    </source>
</evidence>
<evidence type="ECO:0000313" key="8">
    <source>
        <dbReference type="EMBL" id="KAK7077653.1"/>
    </source>
</evidence>
<dbReference type="InterPro" id="IPR017907">
    <property type="entry name" value="Znf_RING_CS"/>
</dbReference>
<keyword evidence="3" id="KW-0862">Zinc</keyword>
<evidence type="ECO:0000256" key="3">
    <source>
        <dbReference type="ARBA" id="ARBA00022833"/>
    </source>
</evidence>
<dbReference type="Proteomes" id="UP001381693">
    <property type="component" value="Unassembled WGS sequence"/>
</dbReference>
<feature type="compositionally biased region" description="Polar residues" evidence="6">
    <location>
        <begin position="232"/>
        <end position="248"/>
    </location>
</feature>
<reference evidence="8 9" key="1">
    <citation type="submission" date="2023-11" db="EMBL/GenBank/DDBJ databases">
        <title>Halocaridina rubra genome assembly.</title>
        <authorList>
            <person name="Smith C."/>
        </authorList>
    </citation>
    <scope>NUCLEOTIDE SEQUENCE [LARGE SCALE GENOMIC DNA]</scope>
    <source>
        <strain evidence="8">EP-1</strain>
        <tissue evidence="8">Whole</tissue>
    </source>
</reference>
<keyword evidence="1" id="KW-0479">Metal-binding</keyword>
<feature type="compositionally biased region" description="Basic and acidic residues" evidence="6">
    <location>
        <begin position="267"/>
        <end position="282"/>
    </location>
</feature>
<feature type="region of interest" description="Disordered" evidence="6">
    <location>
        <begin position="90"/>
        <end position="385"/>
    </location>
</feature>
<dbReference type="InterPro" id="IPR013083">
    <property type="entry name" value="Znf_RING/FYVE/PHD"/>
</dbReference>
<evidence type="ECO:0000313" key="9">
    <source>
        <dbReference type="Proteomes" id="UP001381693"/>
    </source>
</evidence>